<dbReference type="PANTHER" id="PTHR45654:SF9">
    <property type="entry name" value="HOMEOBOX-LEUCINE ZIPPER PROTEIN HDG10-RELATED"/>
    <property type="match status" value="1"/>
</dbReference>
<proteinExistence type="predicted"/>
<keyword evidence="1" id="KW-0805">Transcription regulation</keyword>
<evidence type="ECO:0000313" key="8">
    <source>
        <dbReference type="Proteomes" id="UP001372338"/>
    </source>
</evidence>
<keyword evidence="4" id="KW-0804">Transcription</keyword>
<dbReference type="AlphaFoldDB" id="A0AAN9HR79"/>
<dbReference type="CDD" id="cd08875">
    <property type="entry name" value="START_ArGLABRA2_like"/>
    <property type="match status" value="1"/>
</dbReference>
<evidence type="ECO:0000259" key="6">
    <source>
        <dbReference type="PROSITE" id="PS50848"/>
    </source>
</evidence>
<dbReference type="PROSITE" id="PS50848">
    <property type="entry name" value="START"/>
    <property type="match status" value="1"/>
</dbReference>
<dbReference type="EMBL" id="JAYWIO010000008">
    <property type="protein sequence ID" value="KAK7246166.1"/>
    <property type="molecule type" value="Genomic_DNA"/>
</dbReference>
<accession>A0AAN9HR79</accession>
<evidence type="ECO:0000256" key="3">
    <source>
        <dbReference type="ARBA" id="ARBA00023155"/>
    </source>
</evidence>
<dbReference type="Pfam" id="PF01852">
    <property type="entry name" value="START"/>
    <property type="match status" value="1"/>
</dbReference>
<dbReference type="GO" id="GO:0003677">
    <property type="term" value="F:DNA binding"/>
    <property type="evidence" value="ECO:0007669"/>
    <property type="project" value="UniProtKB-KW"/>
</dbReference>
<keyword evidence="5" id="KW-0539">Nucleus</keyword>
<dbReference type="PANTHER" id="PTHR45654">
    <property type="entry name" value="HOMEOBOX-LEUCINE ZIPPER PROTEIN MERISTEM L1"/>
    <property type="match status" value="1"/>
</dbReference>
<dbReference type="InterPro" id="IPR023393">
    <property type="entry name" value="START-like_dom_sf"/>
</dbReference>
<evidence type="ECO:0000256" key="2">
    <source>
        <dbReference type="ARBA" id="ARBA00023125"/>
    </source>
</evidence>
<evidence type="ECO:0000256" key="4">
    <source>
        <dbReference type="ARBA" id="ARBA00023163"/>
    </source>
</evidence>
<keyword evidence="2" id="KW-0238">DNA-binding</keyword>
<keyword evidence="3" id="KW-0371">Homeobox</keyword>
<name>A0AAN9HR79_CROPI</name>
<feature type="domain" description="START" evidence="6">
    <location>
        <begin position="171"/>
        <end position="406"/>
    </location>
</feature>
<organism evidence="7 8">
    <name type="scientific">Crotalaria pallida</name>
    <name type="common">Smooth rattlebox</name>
    <name type="synonym">Crotalaria striata</name>
    <dbReference type="NCBI Taxonomy" id="3830"/>
    <lineage>
        <taxon>Eukaryota</taxon>
        <taxon>Viridiplantae</taxon>
        <taxon>Streptophyta</taxon>
        <taxon>Embryophyta</taxon>
        <taxon>Tracheophyta</taxon>
        <taxon>Spermatophyta</taxon>
        <taxon>Magnoliopsida</taxon>
        <taxon>eudicotyledons</taxon>
        <taxon>Gunneridae</taxon>
        <taxon>Pentapetalae</taxon>
        <taxon>rosids</taxon>
        <taxon>fabids</taxon>
        <taxon>Fabales</taxon>
        <taxon>Fabaceae</taxon>
        <taxon>Papilionoideae</taxon>
        <taxon>50 kb inversion clade</taxon>
        <taxon>genistoids sensu lato</taxon>
        <taxon>core genistoids</taxon>
        <taxon>Crotalarieae</taxon>
        <taxon>Crotalaria</taxon>
    </lineage>
</organism>
<dbReference type="InterPro" id="IPR002913">
    <property type="entry name" value="START_lipid-bd_dom"/>
</dbReference>
<keyword evidence="8" id="KW-1185">Reference proteome</keyword>
<evidence type="ECO:0000256" key="5">
    <source>
        <dbReference type="ARBA" id="ARBA00023242"/>
    </source>
</evidence>
<comment type="caution">
    <text evidence="7">The sequence shown here is derived from an EMBL/GenBank/DDBJ whole genome shotgun (WGS) entry which is preliminary data.</text>
</comment>
<dbReference type="Pfam" id="PF25797">
    <property type="entry name" value="PDF2_C"/>
    <property type="match status" value="1"/>
</dbReference>
<dbReference type="Gene3D" id="3.30.530.20">
    <property type="match status" value="1"/>
</dbReference>
<evidence type="ECO:0000256" key="1">
    <source>
        <dbReference type="ARBA" id="ARBA00023015"/>
    </source>
</evidence>
<dbReference type="SUPFAM" id="SSF55961">
    <property type="entry name" value="Bet v1-like"/>
    <property type="match status" value="2"/>
</dbReference>
<gene>
    <name evidence="7" type="ORF">RIF29_41026</name>
</gene>
<evidence type="ECO:0000313" key="7">
    <source>
        <dbReference type="EMBL" id="KAK7246166.1"/>
    </source>
</evidence>
<dbReference type="Proteomes" id="UP001372338">
    <property type="component" value="Unassembled WGS sequence"/>
</dbReference>
<sequence>MNPSMKGGADSGYGDITNSLKGNRPCYKRLTSTQNQLEKENNNALRVENDGIRYENILIRNMLDNVLCPSCGGPPCQEEEYPEYIQRMRLKNENLRVKYKKVHALLKRYLENQISRSEFHALLTAIIGPSSYTPTLGSSLDQAIDDEVLGLDLVFASLFENGDIPMMSDTLSMQKALMVEIATIAMNELVKLIHINKPLWIKSSAWDGKFILSRENYEKTFSRTSHFKGPSVRVESSKSSTILRMSGKDLVEMFLNPEKWANIFPTIVTKAETIQEVETGLLETRSGALKLMYGKLHMLSPLVPAREFCFLRYCQHVGVGEWIIMDVSFDPLGDNKYDFRCWKHPSGCKIQEIHNDYSMVTWIEHVEVDDKAQAHHLYRDIVNSSFAYGAERWIKELQRMCERITLWCVDMIPSQDAGGVINSLEGRRSVMNLSHRMIKMFSEDLIISVKPDFQHLTGENNSEVMVALRKCTKLGQPHGIVVIAITSFWLPLPYQQVFEFLTDDNKRFQWDVLCNGNPVNKIARISNGVHPDNCTSIIKPFVPSENMLILQESFIDPMGSYVVYAPMDEMALDMAIHGENSILIPVLPSGFIISRDDKSNASSRISKDEDGDERLGGGSLLTMALQVLVSSLPRIKDLETGSISRVNDLLTSRIKKIKDALNCNNVE</sequence>
<dbReference type="InterPro" id="IPR042160">
    <property type="entry name" value="HD-Zip_IV"/>
</dbReference>
<dbReference type="InterPro" id="IPR057993">
    <property type="entry name" value="HD-Zip_IV_C"/>
</dbReference>
<dbReference type="SMART" id="SM00234">
    <property type="entry name" value="START"/>
    <property type="match status" value="1"/>
</dbReference>
<reference evidence="7 8" key="1">
    <citation type="submission" date="2024-01" db="EMBL/GenBank/DDBJ databases">
        <title>The genomes of 5 underutilized Papilionoideae crops provide insights into root nodulation and disease resistanc.</title>
        <authorList>
            <person name="Yuan L."/>
        </authorList>
    </citation>
    <scope>NUCLEOTIDE SEQUENCE [LARGE SCALE GENOMIC DNA]</scope>
    <source>
        <strain evidence="7">ZHUSHIDOU_FW_LH</strain>
        <tissue evidence="7">Leaf</tissue>
    </source>
</reference>
<protein>
    <recommendedName>
        <fullName evidence="6">START domain-containing protein</fullName>
    </recommendedName>
</protein>
<dbReference type="GO" id="GO:0008289">
    <property type="term" value="F:lipid binding"/>
    <property type="evidence" value="ECO:0007669"/>
    <property type="project" value="InterPro"/>
</dbReference>